<evidence type="ECO:0000256" key="5">
    <source>
        <dbReference type="PIRSR" id="PIRSR000137-2"/>
    </source>
</evidence>
<dbReference type="PANTHER" id="PTHR11552">
    <property type="entry name" value="GLUCOSE-METHANOL-CHOLINE GMC OXIDOREDUCTASE"/>
    <property type="match status" value="1"/>
</dbReference>
<dbReference type="PANTHER" id="PTHR11552:SF147">
    <property type="entry name" value="CHOLINE DEHYDROGENASE, MITOCHONDRIAL"/>
    <property type="match status" value="1"/>
</dbReference>
<name>A0A7G3AII8_LUTLO</name>
<dbReference type="PIRSF" id="PIRSF000137">
    <property type="entry name" value="Alcohol_oxidase"/>
    <property type="match status" value="1"/>
</dbReference>
<reference evidence="9" key="1">
    <citation type="journal article" date="2020" name="BMC">
        <title>Leishmania infection induces a limited differential gene expression in the sand fly midgut.</title>
        <authorList>
            <person name="Coutinho-Abreu I.V."/>
            <person name="Serafim T.D."/>
            <person name="Meneses C."/>
            <person name="Kamhawi S."/>
            <person name="Oliveira F."/>
            <person name="Valenzuela J.G."/>
        </authorList>
    </citation>
    <scope>NUCLEOTIDE SEQUENCE</scope>
    <source>
        <strain evidence="9">Jacobina</strain>
        <tissue evidence="9">Midgut</tissue>
    </source>
</reference>
<dbReference type="Gene3D" id="3.30.560.10">
    <property type="entry name" value="Glucose Oxidase, domain 3"/>
    <property type="match status" value="1"/>
</dbReference>
<comment type="cofactor">
    <cofactor evidence="1 5">
        <name>FAD</name>
        <dbReference type="ChEBI" id="CHEBI:57692"/>
    </cofactor>
</comment>
<organism evidence="9">
    <name type="scientific">Lutzomyia longipalpis</name>
    <name type="common">Sand fly</name>
    <dbReference type="NCBI Taxonomy" id="7200"/>
    <lineage>
        <taxon>Eukaryota</taxon>
        <taxon>Metazoa</taxon>
        <taxon>Ecdysozoa</taxon>
        <taxon>Arthropoda</taxon>
        <taxon>Hexapoda</taxon>
        <taxon>Insecta</taxon>
        <taxon>Pterygota</taxon>
        <taxon>Neoptera</taxon>
        <taxon>Endopterygota</taxon>
        <taxon>Diptera</taxon>
        <taxon>Nematocera</taxon>
        <taxon>Psychodoidea</taxon>
        <taxon>Psychodidae</taxon>
        <taxon>Lutzomyia</taxon>
        <taxon>Lutzomyia</taxon>
    </lineage>
</organism>
<dbReference type="SUPFAM" id="SSF54373">
    <property type="entry name" value="FAD-linked reductases, C-terminal domain"/>
    <property type="match status" value="1"/>
</dbReference>
<comment type="similarity">
    <text evidence="2 6">Belongs to the GMC oxidoreductase family.</text>
</comment>
<dbReference type="GO" id="GO:0050660">
    <property type="term" value="F:flavin adenine dinucleotide binding"/>
    <property type="evidence" value="ECO:0007669"/>
    <property type="project" value="InterPro"/>
</dbReference>
<evidence type="ECO:0000259" key="8">
    <source>
        <dbReference type="PROSITE" id="PS00624"/>
    </source>
</evidence>
<dbReference type="InterPro" id="IPR036188">
    <property type="entry name" value="FAD/NAD-bd_sf"/>
</dbReference>
<evidence type="ECO:0000256" key="4">
    <source>
        <dbReference type="ARBA" id="ARBA00022827"/>
    </source>
</evidence>
<dbReference type="Pfam" id="PF05199">
    <property type="entry name" value="GMC_oxred_C"/>
    <property type="match status" value="1"/>
</dbReference>
<feature type="domain" description="Glucose-methanol-choline oxidoreductase N-terminal" evidence="8">
    <location>
        <begin position="302"/>
        <end position="316"/>
    </location>
</feature>
<proteinExistence type="inferred from homology"/>
<dbReference type="VEuPathDB" id="VectorBase:LLONM1_007107"/>
<keyword evidence="3 6" id="KW-0285">Flavoprotein</keyword>
<dbReference type="Pfam" id="PF00732">
    <property type="entry name" value="GMC_oxred_N"/>
    <property type="match status" value="1"/>
</dbReference>
<dbReference type="InterPro" id="IPR012132">
    <property type="entry name" value="GMC_OxRdtase"/>
</dbReference>
<evidence type="ECO:0000256" key="1">
    <source>
        <dbReference type="ARBA" id="ARBA00001974"/>
    </source>
</evidence>
<evidence type="ECO:0000256" key="2">
    <source>
        <dbReference type="ARBA" id="ARBA00010790"/>
    </source>
</evidence>
<dbReference type="PROSITE" id="PS00624">
    <property type="entry name" value="GMC_OXRED_2"/>
    <property type="match status" value="1"/>
</dbReference>
<feature type="binding site" evidence="5">
    <location>
        <begin position="536"/>
        <end position="537"/>
    </location>
    <ligand>
        <name>FAD</name>
        <dbReference type="ChEBI" id="CHEBI:57692"/>
    </ligand>
</feature>
<dbReference type="GO" id="GO:0016614">
    <property type="term" value="F:oxidoreductase activity, acting on CH-OH group of donors"/>
    <property type="evidence" value="ECO:0007669"/>
    <property type="project" value="InterPro"/>
</dbReference>
<evidence type="ECO:0000313" key="9">
    <source>
        <dbReference type="EMBL" id="MBC1171987.1"/>
    </source>
</evidence>
<protein>
    <submittedName>
        <fullName evidence="9">Putative glucose dehydrogenase fad quinone</fullName>
    </submittedName>
</protein>
<dbReference type="SUPFAM" id="SSF51905">
    <property type="entry name" value="FAD/NAD(P)-binding domain"/>
    <property type="match status" value="1"/>
</dbReference>
<evidence type="ECO:0000256" key="3">
    <source>
        <dbReference type="ARBA" id="ARBA00022630"/>
    </source>
</evidence>
<feature type="domain" description="Glucose-methanol-choline oxidoreductase N-terminal" evidence="7">
    <location>
        <begin position="129"/>
        <end position="152"/>
    </location>
</feature>
<dbReference type="PROSITE" id="PS00623">
    <property type="entry name" value="GMC_OXRED_1"/>
    <property type="match status" value="1"/>
</dbReference>
<dbReference type="InterPro" id="IPR000172">
    <property type="entry name" value="GMC_OxRdtase_N"/>
</dbReference>
<keyword evidence="4 5" id="KW-0274">FAD</keyword>
<dbReference type="InterPro" id="IPR007867">
    <property type="entry name" value="GMC_OxRtase_C"/>
</dbReference>
<evidence type="ECO:0000256" key="6">
    <source>
        <dbReference type="RuleBase" id="RU003968"/>
    </source>
</evidence>
<feature type="binding site" evidence="5">
    <location>
        <position position="266"/>
    </location>
    <ligand>
        <name>FAD</name>
        <dbReference type="ChEBI" id="CHEBI:57692"/>
    </ligand>
</feature>
<dbReference type="EMBL" id="GITU01003284">
    <property type="protein sequence ID" value="MBC1171987.1"/>
    <property type="molecule type" value="Transcribed_RNA"/>
</dbReference>
<accession>A0A7G3AII8</accession>
<dbReference type="Gene3D" id="3.50.50.60">
    <property type="entry name" value="FAD/NAD(P)-binding domain"/>
    <property type="match status" value="1"/>
</dbReference>
<dbReference type="AlphaFoldDB" id="A0A7G3AII8"/>
<evidence type="ECO:0000259" key="7">
    <source>
        <dbReference type="PROSITE" id="PS00623"/>
    </source>
</evidence>
<sequence length="604" mass="66983">MESFCSSSCATTPSTGAVTQYMSLLFNVLNLSQCSLSSPDRWPADYGEIALRRGFQKYDFIIVGGGTAGSVLAGRLSENPNWKILLLEAGGNPPLEAAIPGLSSTMQRTEYDWQFRNKPLGRETILPSGKMLGGSSSINDMHYVRGNAEDYNTWEALGNPTWGWDDVLPYFKKSEANRDFEGKYHSTDGPMSVELRRKNETVDLFVAEAAEELGYKRILDINAEEHIGFTHHQSTIRSGERDSTATAFLIPAKNRSNLHVVKNAHVMNILVKNDQATGVMMNLHGKMILQAFARKEIILSAGAIASPQIMLLSGIGPAEHLQEMGIPVVRNLSVGKNLQDHVGVFLSVHLNQSDTPPRSDIENIEEFMSYMTDRAGPLSTSGTLQPVLYVNANNPEASFPDFQILQFERSTQALKTQPNYMRSHTFDPLAKEGDSNVVTLSALLIFFKEKSRGVIQLESSNSLQQPLIDFNLLSEESDTEAVINAIRLYQKFLTTKSFRRRDAKLVKTPLPACDALAYDSDEYWRCFVRNSLSTFWHSVGSVKMGPASDPDAVVDHRLKVRSLQGLRVIDASIMPTLPSGNTMAPTIMIAEKGADFIKEDWGFN</sequence>